<comment type="caution">
    <text evidence="2">The sequence shown here is derived from an EMBL/GenBank/DDBJ whole genome shotgun (WGS) entry which is preliminary data.</text>
</comment>
<dbReference type="AlphaFoldDB" id="A0A820Q4Z4"/>
<protein>
    <submittedName>
        <fullName evidence="2">Uncharacterized protein</fullName>
    </submittedName>
</protein>
<sequence length="109" mass="12365">TQSRGYYPSYSSGYEHQQRPMGINYGDNHAESLSYPPKDSGLSSSINELNAMIPLNDHQNSNAIMPMTQTFQRNVGYNNSSMIPLSRQQPQGSLLKYFSSIQNLFLLWI</sequence>
<evidence type="ECO:0000313" key="2">
    <source>
        <dbReference type="EMBL" id="CAF4413670.1"/>
    </source>
</evidence>
<proteinExistence type="predicted"/>
<gene>
    <name evidence="2" type="ORF">OKA104_LOCUS52098</name>
</gene>
<feature type="region of interest" description="Disordered" evidence="1">
    <location>
        <begin position="1"/>
        <end position="41"/>
    </location>
</feature>
<dbReference type="EMBL" id="CAJOAY010029590">
    <property type="protein sequence ID" value="CAF4413670.1"/>
    <property type="molecule type" value="Genomic_DNA"/>
</dbReference>
<name>A0A820Q4Z4_9BILA</name>
<organism evidence="2 3">
    <name type="scientific">Adineta steineri</name>
    <dbReference type="NCBI Taxonomy" id="433720"/>
    <lineage>
        <taxon>Eukaryota</taxon>
        <taxon>Metazoa</taxon>
        <taxon>Spiralia</taxon>
        <taxon>Gnathifera</taxon>
        <taxon>Rotifera</taxon>
        <taxon>Eurotatoria</taxon>
        <taxon>Bdelloidea</taxon>
        <taxon>Adinetida</taxon>
        <taxon>Adinetidae</taxon>
        <taxon>Adineta</taxon>
    </lineage>
</organism>
<dbReference type="Proteomes" id="UP000663881">
    <property type="component" value="Unassembled WGS sequence"/>
</dbReference>
<accession>A0A820Q4Z4</accession>
<feature type="compositionally biased region" description="Low complexity" evidence="1">
    <location>
        <begin position="1"/>
        <end position="14"/>
    </location>
</feature>
<reference evidence="2" key="1">
    <citation type="submission" date="2021-02" db="EMBL/GenBank/DDBJ databases">
        <authorList>
            <person name="Nowell W R."/>
        </authorList>
    </citation>
    <scope>NUCLEOTIDE SEQUENCE</scope>
</reference>
<evidence type="ECO:0000313" key="3">
    <source>
        <dbReference type="Proteomes" id="UP000663881"/>
    </source>
</evidence>
<evidence type="ECO:0000256" key="1">
    <source>
        <dbReference type="SAM" id="MobiDB-lite"/>
    </source>
</evidence>
<feature type="non-terminal residue" evidence="2">
    <location>
        <position position="1"/>
    </location>
</feature>